<dbReference type="GO" id="GO:0008270">
    <property type="term" value="F:zinc ion binding"/>
    <property type="evidence" value="ECO:0007669"/>
    <property type="project" value="UniProtKB-KW"/>
</dbReference>
<dbReference type="AlphaFoldDB" id="A0A8J2JIL8"/>
<feature type="domain" description="C2H2-type" evidence="2">
    <location>
        <begin position="37"/>
        <end position="65"/>
    </location>
</feature>
<keyword evidence="4" id="KW-1185">Reference proteome</keyword>
<dbReference type="OrthoDB" id="8922241at2759"/>
<dbReference type="Proteomes" id="UP000708208">
    <property type="component" value="Unassembled WGS sequence"/>
</dbReference>
<reference evidence="3" key="1">
    <citation type="submission" date="2021-06" db="EMBL/GenBank/DDBJ databases">
        <authorList>
            <person name="Hodson N. C."/>
            <person name="Mongue J. A."/>
            <person name="Jaron S. K."/>
        </authorList>
    </citation>
    <scope>NUCLEOTIDE SEQUENCE</scope>
</reference>
<name>A0A8J2JIL8_9HEXA</name>
<evidence type="ECO:0000259" key="2">
    <source>
        <dbReference type="PROSITE" id="PS50157"/>
    </source>
</evidence>
<dbReference type="PROSITE" id="PS00028">
    <property type="entry name" value="ZINC_FINGER_C2H2_1"/>
    <property type="match status" value="1"/>
</dbReference>
<keyword evidence="1" id="KW-0862">Zinc</keyword>
<evidence type="ECO:0000313" key="3">
    <source>
        <dbReference type="EMBL" id="CAG7720955.1"/>
    </source>
</evidence>
<protein>
    <recommendedName>
        <fullName evidence="2">C2H2-type domain-containing protein</fullName>
    </recommendedName>
</protein>
<organism evidence="3 4">
    <name type="scientific">Allacma fusca</name>
    <dbReference type="NCBI Taxonomy" id="39272"/>
    <lineage>
        <taxon>Eukaryota</taxon>
        <taxon>Metazoa</taxon>
        <taxon>Ecdysozoa</taxon>
        <taxon>Arthropoda</taxon>
        <taxon>Hexapoda</taxon>
        <taxon>Collembola</taxon>
        <taxon>Symphypleona</taxon>
        <taxon>Sminthuridae</taxon>
        <taxon>Allacma</taxon>
    </lineage>
</organism>
<accession>A0A8J2JIL8</accession>
<gene>
    <name evidence="3" type="ORF">AFUS01_LOCUS10206</name>
</gene>
<keyword evidence="1" id="KW-0479">Metal-binding</keyword>
<keyword evidence="1" id="KW-0863">Zinc-finger</keyword>
<dbReference type="InterPro" id="IPR013087">
    <property type="entry name" value="Znf_C2H2_type"/>
</dbReference>
<proteinExistence type="predicted"/>
<evidence type="ECO:0000256" key="1">
    <source>
        <dbReference type="PROSITE-ProRule" id="PRU00042"/>
    </source>
</evidence>
<dbReference type="EMBL" id="CAJVCH010075545">
    <property type="protein sequence ID" value="CAG7720955.1"/>
    <property type="molecule type" value="Genomic_DNA"/>
</dbReference>
<evidence type="ECO:0000313" key="4">
    <source>
        <dbReference type="Proteomes" id="UP000708208"/>
    </source>
</evidence>
<sequence>MGNKKNMPSEIEMQAAVDAISLDMSTDAKRNKVLKDTTCITCKARLSTISSLKRHIILVHTKLEPVPCQFCKTILANKYSLALHLSRKICVKSSKKK</sequence>
<dbReference type="PROSITE" id="PS50157">
    <property type="entry name" value="ZINC_FINGER_C2H2_2"/>
    <property type="match status" value="1"/>
</dbReference>
<comment type="caution">
    <text evidence="3">The sequence shown here is derived from an EMBL/GenBank/DDBJ whole genome shotgun (WGS) entry which is preliminary data.</text>
</comment>